<evidence type="ECO:0000256" key="9">
    <source>
        <dbReference type="ARBA" id="ARBA00047931"/>
    </source>
</evidence>
<protein>
    <recommendedName>
        <fullName evidence="4 12">Cysteine synthase</fullName>
        <ecNumber evidence="4 12">2.5.1.47</ecNumber>
    </recommendedName>
</protein>
<evidence type="ECO:0000313" key="15">
    <source>
        <dbReference type="EMBL" id="AUX23985.1"/>
    </source>
</evidence>
<dbReference type="SUPFAM" id="SSF53686">
    <property type="entry name" value="Tryptophan synthase beta subunit-like PLP-dependent enzymes"/>
    <property type="match status" value="1"/>
</dbReference>
<accession>A0A4P2Q3S1</accession>
<keyword evidence="5 12" id="KW-0028">Amino-acid biosynthesis</keyword>
<evidence type="ECO:0000256" key="13">
    <source>
        <dbReference type="SAM" id="MobiDB-lite"/>
    </source>
</evidence>
<feature type="binding site" evidence="10">
    <location>
        <position position="106"/>
    </location>
    <ligand>
        <name>pyridoxal 5'-phosphate</name>
        <dbReference type="ChEBI" id="CHEBI:597326"/>
    </ligand>
</feature>
<dbReference type="InterPro" id="IPR001926">
    <property type="entry name" value="TrpB-like_PALP"/>
</dbReference>
<evidence type="ECO:0000256" key="11">
    <source>
        <dbReference type="PIRSR" id="PIRSR605856-51"/>
    </source>
</evidence>
<dbReference type="Gene3D" id="3.40.50.1100">
    <property type="match status" value="2"/>
</dbReference>
<evidence type="ECO:0000256" key="10">
    <source>
        <dbReference type="PIRSR" id="PIRSR605856-50"/>
    </source>
</evidence>
<dbReference type="AlphaFoldDB" id="A0A4P2Q3S1"/>
<comment type="similarity">
    <text evidence="3 12">Belongs to the cysteine synthase/cystathionine beta-synthase family.</text>
</comment>
<keyword evidence="7 10" id="KW-0663">Pyridoxal phosphate</keyword>
<evidence type="ECO:0000313" key="16">
    <source>
        <dbReference type="Proteomes" id="UP000295781"/>
    </source>
</evidence>
<evidence type="ECO:0000256" key="4">
    <source>
        <dbReference type="ARBA" id="ARBA00012681"/>
    </source>
</evidence>
<feature type="domain" description="Tryptophan synthase beta chain-like PALP" evidence="14">
    <location>
        <begin position="42"/>
        <end position="324"/>
    </location>
</feature>
<organism evidence="15 16">
    <name type="scientific">Sorangium cellulosum</name>
    <name type="common">Polyangium cellulosum</name>
    <dbReference type="NCBI Taxonomy" id="56"/>
    <lineage>
        <taxon>Bacteria</taxon>
        <taxon>Pseudomonadati</taxon>
        <taxon>Myxococcota</taxon>
        <taxon>Polyangia</taxon>
        <taxon>Polyangiales</taxon>
        <taxon>Polyangiaceae</taxon>
        <taxon>Sorangium</taxon>
    </lineage>
</organism>
<keyword evidence="6 12" id="KW-0808">Transferase</keyword>
<dbReference type="CDD" id="cd01561">
    <property type="entry name" value="CBS_like"/>
    <property type="match status" value="1"/>
</dbReference>
<evidence type="ECO:0000256" key="5">
    <source>
        <dbReference type="ARBA" id="ARBA00022605"/>
    </source>
</evidence>
<dbReference type="InterPro" id="IPR036052">
    <property type="entry name" value="TrpB-like_PALP_sf"/>
</dbReference>
<feature type="binding site" evidence="10">
    <location>
        <position position="299"/>
    </location>
    <ligand>
        <name>pyridoxal 5'-phosphate</name>
        <dbReference type="ChEBI" id="CHEBI:597326"/>
    </ligand>
</feature>
<evidence type="ECO:0000256" key="6">
    <source>
        <dbReference type="ARBA" id="ARBA00022679"/>
    </source>
</evidence>
<dbReference type="PROSITE" id="PS00901">
    <property type="entry name" value="CYS_SYNTHASE"/>
    <property type="match status" value="1"/>
</dbReference>
<feature type="region of interest" description="Disordered" evidence="13">
    <location>
        <begin position="1"/>
        <end position="30"/>
    </location>
</feature>
<keyword evidence="8 12" id="KW-0198">Cysteine biosynthesis</keyword>
<evidence type="ECO:0000256" key="2">
    <source>
        <dbReference type="ARBA" id="ARBA00004962"/>
    </source>
</evidence>
<evidence type="ECO:0000256" key="12">
    <source>
        <dbReference type="RuleBase" id="RU003985"/>
    </source>
</evidence>
<dbReference type="NCBIfam" id="TIGR01139">
    <property type="entry name" value="cysK"/>
    <property type="match status" value="1"/>
</dbReference>
<dbReference type="PANTHER" id="PTHR10314">
    <property type="entry name" value="CYSTATHIONINE BETA-SYNTHASE"/>
    <property type="match status" value="1"/>
</dbReference>
<dbReference type="InterPro" id="IPR001216">
    <property type="entry name" value="P-phosphate_BS"/>
</dbReference>
<dbReference type="InterPro" id="IPR005859">
    <property type="entry name" value="CysK"/>
</dbReference>
<dbReference type="GO" id="GO:0006535">
    <property type="term" value="P:cysteine biosynthetic process from serine"/>
    <property type="evidence" value="ECO:0007669"/>
    <property type="project" value="UniProtKB-UniRule"/>
</dbReference>
<dbReference type="EMBL" id="CP012670">
    <property type="protein sequence ID" value="AUX23985.1"/>
    <property type="molecule type" value="Genomic_DNA"/>
</dbReference>
<comment type="catalytic activity">
    <reaction evidence="9 12">
        <text>O-acetyl-L-serine + hydrogen sulfide = L-cysteine + acetate</text>
        <dbReference type="Rhea" id="RHEA:14829"/>
        <dbReference type="ChEBI" id="CHEBI:29919"/>
        <dbReference type="ChEBI" id="CHEBI:30089"/>
        <dbReference type="ChEBI" id="CHEBI:35235"/>
        <dbReference type="ChEBI" id="CHEBI:58340"/>
        <dbReference type="EC" id="2.5.1.47"/>
    </reaction>
</comment>
<dbReference type="Pfam" id="PF00291">
    <property type="entry name" value="PALP"/>
    <property type="match status" value="1"/>
</dbReference>
<comment type="cofactor">
    <cofactor evidence="1 10 12">
        <name>pyridoxal 5'-phosphate</name>
        <dbReference type="ChEBI" id="CHEBI:597326"/>
    </cofactor>
</comment>
<feature type="binding site" evidence="10">
    <location>
        <begin position="210"/>
        <end position="214"/>
    </location>
    <ligand>
        <name>pyridoxal 5'-phosphate</name>
        <dbReference type="ChEBI" id="CHEBI:597326"/>
    </ligand>
</feature>
<dbReference type="InterPro" id="IPR005856">
    <property type="entry name" value="Cys_synth"/>
</dbReference>
<reference evidence="15 16" key="1">
    <citation type="submission" date="2015-09" db="EMBL/GenBank/DDBJ databases">
        <title>Sorangium comparison.</title>
        <authorList>
            <person name="Zaburannyi N."/>
            <person name="Bunk B."/>
            <person name="Overmann J."/>
            <person name="Mueller R."/>
        </authorList>
    </citation>
    <scope>NUCLEOTIDE SEQUENCE [LARGE SCALE GENOMIC DNA]</scope>
    <source>
        <strain evidence="15 16">So ceGT47</strain>
    </source>
</reference>
<name>A0A4P2Q3S1_SORCE</name>
<feature type="modified residue" description="N6-(pyridoxal phosphate)lysine" evidence="11">
    <location>
        <position position="76"/>
    </location>
</feature>
<dbReference type="EC" id="2.5.1.47" evidence="4 12"/>
<evidence type="ECO:0000256" key="8">
    <source>
        <dbReference type="ARBA" id="ARBA00023192"/>
    </source>
</evidence>
<evidence type="ECO:0000259" key="14">
    <source>
        <dbReference type="Pfam" id="PF00291"/>
    </source>
</evidence>
<evidence type="ECO:0000256" key="1">
    <source>
        <dbReference type="ARBA" id="ARBA00001933"/>
    </source>
</evidence>
<proteinExistence type="inferred from homology"/>
<dbReference type="Proteomes" id="UP000295781">
    <property type="component" value="Chromosome"/>
</dbReference>
<dbReference type="FunFam" id="3.40.50.1100:FF:000006">
    <property type="entry name" value="Cysteine synthase"/>
    <property type="match status" value="1"/>
</dbReference>
<gene>
    <name evidence="15" type="primary">cysM</name>
    <name evidence="15" type="ORF">SOCEGT47_045160</name>
</gene>
<evidence type="ECO:0000256" key="3">
    <source>
        <dbReference type="ARBA" id="ARBA00007103"/>
    </source>
</evidence>
<comment type="pathway">
    <text evidence="2">Amino-acid biosynthesis; L-cysteine biosynthesis; L-cysteine from L-serine: step 2/2.</text>
</comment>
<evidence type="ECO:0000256" key="7">
    <source>
        <dbReference type="ARBA" id="ARBA00022898"/>
    </source>
</evidence>
<dbReference type="UniPathway" id="UPA00136">
    <property type="reaction ID" value="UER00200"/>
</dbReference>
<dbReference type="GO" id="GO:0004124">
    <property type="term" value="F:cysteine synthase activity"/>
    <property type="evidence" value="ECO:0007669"/>
    <property type="project" value="UniProtKB-UniRule"/>
</dbReference>
<dbReference type="InterPro" id="IPR050214">
    <property type="entry name" value="Cys_Synth/Cystath_Beta-Synth"/>
</dbReference>
<dbReference type="NCBIfam" id="TIGR01136">
    <property type="entry name" value="cysKM"/>
    <property type="match status" value="1"/>
</dbReference>
<sequence length="331" mass="33611">MSSPGVLGIGPSCAQEPHGEGSSTEPAAPVRVGPVVPDALSLIGGTPLVRLARVSPEGGGVLYGKLEAMNPGGSVKDRAALGMVLCAEREGALAKGSTIVEATSGNTGISLAMIAAVRGYRCVVVMPEDMSVERRHILRAYGAEIVLTPEREGMAGAVARAVEICEATPGAWTSRQFQNPANPDAHARATGVEILAQTGGDVAAFVAGVGTGGTLTGCGRVLREQLGGAVRICAVEPAKSAVLSGRGPGPHGIQGLGAGFVPAILDRSLIDEVLAVTDAAATRMVRRLAREEGLLVGPSSGANVHAAVEIARRVRGTVVTVLPDSGERYLL</sequence>